<dbReference type="Pfam" id="PF10633">
    <property type="entry name" value="NPCBM_assoc"/>
    <property type="match status" value="1"/>
</dbReference>
<gene>
    <name evidence="2" type="ORF">ACFQ2I_20080</name>
</gene>
<dbReference type="RefSeq" id="WP_377567427.1">
    <property type="nucleotide sequence ID" value="NZ_JBHTJZ010000062.1"/>
</dbReference>
<protein>
    <submittedName>
        <fullName evidence="2">ADP-ribosylglycohydrolase family protein</fullName>
    </submittedName>
</protein>
<reference evidence="3" key="1">
    <citation type="journal article" date="2019" name="Int. J. Syst. Evol. Microbiol.">
        <title>The Global Catalogue of Microorganisms (GCM) 10K type strain sequencing project: providing services to taxonomists for standard genome sequencing and annotation.</title>
        <authorList>
            <consortium name="The Broad Institute Genomics Platform"/>
            <consortium name="The Broad Institute Genome Sequencing Center for Infectious Disease"/>
            <person name="Wu L."/>
            <person name="Ma J."/>
        </authorList>
    </citation>
    <scope>NUCLEOTIDE SEQUENCE [LARGE SCALE GENOMIC DNA]</scope>
    <source>
        <strain evidence="3">CCUG 59129</strain>
    </source>
</reference>
<dbReference type="InterPro" id="IPR005502">
    <property type="entry name" value="Ribosyl_crysJ1"/>
</dbReference>
<proteinExistence type="predicted"/>
<organism evidence="2 3">
    <name type="scientific">Paenibacillus chungangensis</name>
    <dbReference type="NCBI Taxonomy" id="696535"/>
    <lineage>
        <taxon>Bacteria</taxon>
        <taxon>Bacillati</taxon>
        <taxon>Bacillota</taxon>
        <taxon>Bacilli</taxon>
        <taxon>Bacillales</taxon>
        <taxon>Paenibacillaceae</taxon>
        <taxon>Paenibacillus</taxon>
    </lineage>
</organism>
<keyword evidence="3" id="KW-1185">Reference proteome</keyword>
<dbReference type="EMBL" id="JBHTJZ010000062">
    <property type="protein sequence ID" value="MFD0961650.1"/>
    <property type="molecule type" value="Genomic_DNA"/>
</dbReference>
<name>A0ABW3HVW4_9BACL</name>
<dbReference type="SUPFAM" id="SSF101478">
    <property type="entry name" value="ADP-ribosylglycohydrolase"/>
    <property type="match status" value="1"/>
</dbReference>
<dbReference type="Pfam" id="PF03747">
    <property type="entry name" value="ADP_ribosyl_GH"/>
    <property type="match status" value="1"/>
</dbReference>
<comment type="caution">
    <text evidence="2">The sequence shown here is derived from an EMBL/GenBank/DDBJ whole genome shotgun (WGS) entry which is preliminary data.</text>
</comment>
<feature type="domain" description="Alpha-galactosidase NEW3" evidence="1">
    <location>
        <begin position="373"/>
        <end position="436"/>
    </location>
</feature>
<dbReference type="Gene3D" id="1.10.4080.10">
    <property type="entry name" value="ADP-ribosylation/Crystallin J1"/>
    <property type="match status" value="1"/>
</dbReference>
<accession>A0ABW3HVW4</accession>
<sequence>MAGRFTQEQLYEKVYGGWLGKNIGGTLGVPVEGRKELLELTDYPVLPDEPLENDDLDMQLVWLHALEQYGPRLTARELGQEWADHIFFPFDEYGYALANLRRGLHAPVSGSFNNPFKDCMGSPIRSEIWAMVAPGNPDVAAYYAYQDAIVDHAGGEGVYGEMFFAAIQSEAFVTGDRDHLIQKGLSYMPEDCRTARAVQDLLSWHEEGRSWKEARELILSHHGHPNFTDAPQNIAFTLLGWLYGEDFGDAILKAVNCGYDTDCTGATLGAILGIIAGRTGLPERWVKPVGDRVVVSPPVNGFRAPRDLDELTERTLRAGMEVEAYWQSREVPRLSHPDAALTAVSFSIPEGSAEAWGIQATIDYGAAGPAIDAGEAKPLVLTLRNGSETAVRGTVQLEVPEGWMTEPARAFHLEPGATMEWTTVVNADDKIQSVYSLQLHIDRQHDRSVWRRETVPFTLIAAGSWLAGPEGREPVRIAAPGNALHEAVGLNIQEPGRYLFHTQLIVPEEREMKLIVETEAAVSVTVDGERVLQGDRHSECIPAFHRSSDSRTVILRLAAGAHPLEIALEKDERPLQLHVIATAPESADEPGSFYYYTDVLFHI</sequence>
<evidence type="ECO:0000259" key="1">
    <source>
        <dbReference type="Pfam" id="PF10633"/>
    </source>
</evidence>
<evidence type="ECO:0000313" key="2">
    <source>
        <dbReference type="EMBL" id="MFD0961650.1"/>
    </source>
</evidence>
<dbReference type="InterPro" id="IPR018905">
    <property type="entry name" value="A-galactase_NEW3"/>
</dbReference>
<dbReference type="InterPro" id="IPR036705">
    <property type="entry name" value="Ribosyl_crysJ1_sf"/>
</dbReference>
<dbReference type="Proteomes" id="UP001596989">
    <property type="component" value="Unassembled WGS sequence"/>
</dbReference>
<evidence type="ECO:0000313" key="3">
    <source>
        <dbReference type="Proteomes" id="UP001596989"/>
    </source>
</evidence>